<keyword evidence="2" id="KW-1133">Transmembrane helix</keyword>
<proteinExistence type="predicted"/>
<dbReference type="EMBL" id="CP118605">
    <property type="protein sequence ID" value="WGL16636.1"/>
    <property type="molecule type" value="Genomic_DNA"/>
</dbReference>
<evidence type="ECO:0000256" key="1">
    <source>
        <dbReference type="SAM" id="MobiDB-lite"/>
    </source>
</evidence>
<gene>
    <name evidence="4" type="ORF">PVT68_18025</name>
</gene>
<feature type="transmembrane region" description="Helical" evidence="2">
    <location>
        <begin position="80"/>
        <end position="98"/>
    </location>
</feature>
<evidence type="ECO:0000256" key="2">
    <source>
        <dbReference type="SAM" id="Phobius"/>
    </source>
</evidence>
<keyword evidence="2" id="KW-0472">Membrane</keyword>
<keyword evidence="5" id="KW-1185">Reference proteome</keyword>
<dbReference type="RefSeq" id="WP_280320460.1">
    <property type="nucleotide sequence ID" value="NZ_CP118605.1"/>
</dbReference>
<feature type="transmembrane region" description="Helical" evidence="2">
    <location>
        <begin position="165"/>
        <end position="187"/>
    </location>
</feature>
<evidence type="ECO:0000259" key="3">
    <source>
        <dbReference type="Pfam" id="PF13386"/>
    </source>
</evidence>
<feature type="compositionally biased region" description="Basic and acidic residues" evidence="1">
    <location>
        <begin position="223"/>
        <end position="246"/>
    </location>
</feature>
<dbReference type="InterPro" id="IPR039447">
    <property type="entry name" value="UreH-like_TM_dom"/>
</dbReference>
<feature type="transmembrane region" description="Helical" evidence="2">
    <location>
        <begin position="199"/>
        <end position="219"/>
    </location>
</feature>
<feature type="domain" description="Urease accessory protein UreH-like transmembrane" evidence="3">
    <location>
        <begin position="9"/>
        <end position="213"/>
    </location>
</feature>
<organism evidence="4 5">
    <name type="scientific">Microbulbifer bruguierae</name>
    <dbReference type="NCBI Taxonomy" id="3029061"/>
    <lineage>
        <taxon>Bacteria</taxon>
        <taxon>Pseudomonadati</taxon>
        <taxon>Pseudomonadota</taxon>
        <taxon>Gammaproteobacteria</taxon>
        <taxon>Cellvibrionales</taxon>
        <taxon>Microbulbiferaceae</taxon>
        <taxon>Microbulbifer</taxon>
    </lineage>
</organism>
<reference evidence="4 5" key="1">
    <citation type="submission" date="2023-02" db="EMBL/GenBank/DDBJ databases">
        <title>Description and genomic characterization of Microbulbifer bruguierae sp. nov., isolated from the sediment of mangrove plant Bruguiera sexangula.</title>
        <authorList>
            <person name="Long M."/>
        </authorList>
    </citation>
    <scope>NUCLEOTIDE SEQUENCE [LARGE SCALE GENOMIC DNA]</scope>
    <source>
        <strain evidence="4 5">H12</strain>
    </source>
</reference>
<keyword evidence="2" id="KW-0812">Transmembrane</keyword>
<protein>
    <submittedName>
        <fullName evidence="4">Sulfite exporter TauE/SafE family protein</fullName>
    </submittedName>
</protein>
<sequence length="279" mass="28999">MADWSYLAAALAIGFFGSSHCIGMCGGISGALGLAVPGQKPAWPRLIGYSAGRVASYGAMGLLVGALGAYLATDIANSLAPLRLVAGLMLIAMALYLADWWRGLVWLERGGAVLWRAIQPLSRRLLPVHSTPQAIALGALWGWLPCGLVYSALAFALAQGSSEQAALAMLAFGLGTVPAVLATGAAAAQLRTLVQKPGVRLGMALLVLLFGLWTLWGAAGHGHDHGSGTHRDHGDGHHEHHQRVPEEPAGEVPMPGTGHPHHEGHHEGFHHHSGAGSGD</sequence>
<dbReference type="PANTHER" id="PTHR42208:SF1">
    <property type="entry name" value="HEAVY METAL TRANSPORTER"/>
    <property type="match status" value="1"/>
</dbReference>
<name>A0ABY8NCI3_9GAMM</name>
<evidence type="ECO:0000313" key="5">
    <source>
        <dbReference type="Proteomes" id="UP001236500"/>
    </source>
</evidence>
<feature type="transmembrane region" description="Helical" evidence="2">
    <location>
        <begin position="54"/>
        <end position="73"/>
    </location>
</feature>
<accession>A0ABY8NCI3</accession>
<feature type="region of interest" description="Disordered" evidence="1">
    <location>
        <begin position="223"/>
        <end position="279"/>
    </location>
</feature>
<dbReference type="Proteomes" id="UP001236500">
    <property type="component" value="Chromosome"/>
</dbReference>
<feature type="transmembrane region" description="Helical" evidence="2">
    <location>
        <begin position="134"/>
        <end position="158"/>
    </location>
</feature>
<evidence type="ECO:0000313" key="4">
    <source>
        <dbReference type="EMBL" id="WGL16636.1"/>
    </source>
</evidence>
<dbReference type="Pfam" id="PF13386">
    <property type="entry name" value="DsbD_2"/>
    <property type="match status" value="1"/>
</dbReference>
<dbReference type="PANTHER" id="PTHR42208">
    <property type="entry name" value="HEAVY METAL TRANSPORTER-RELATED"/>
    <property type="match status" value="1"/>
</dbReference>